<protein>
    <recommendedName>
        <fullName evidence="2">Reverse transcriptase/retrotransposon-derived protein RNase H-like domain-containing protein</fullName>
    </recommendedName>
</protein>
<dbReference type="Pfam" id="PF17919">
    <property type="entry name" value="RT_RNaseH_2"/>
    <property type="match status" value="1"/>
</dbReference>
<reference evidence="3 4" key="1">
    <citation type="journal article" date="2019" name="Commun. Biol.">
        <title>The bagworm genome reveals a unique fibroin gene that provides high tensile strength.</title>
        <authorList>
            <person name="Kono N."/>
            <person name="Nakamura H."/>
            <person name="Ohtoshi R."/>
            <person name="Tomita M."/>
            <person name="Numata K."/>
            <person name="Arakawa K."/>
        </authorList>
    </citation>
    <scope>NUCLEOTIDE SEQUENCE [LARGE SCALE GENOMIC DNA]</scope>
</reference>
<dbReference type="OrthoDB" id="425619at2759"/>
<feature type="region of interest" description="Disordered" evidence="1">
    <location>
        <begin position="1"/>
        <end position="58"/>
    </location>
</feature>
<sequence length="123" mass="13692">MKWGNKEISQEHPKSNEMIDLTRGRSATSTSDELSGKRKEATAVSQLRDGKPLTDEAIRQANTGSTVVTRLFVDASGEALGASFMQERELTEMHPITYASRKLSDLEKKYSATERECLGVYVH</sequence>
<evidence type="ECO:0000313" key="3">
    <source>
        <dbReference type="EMBL" id="GBP04828.1"/>
    </source>
</evidence>
<comment type="caution">
    <text evidence="3">The sequence shown here is derived from an EMBL/GenBank/DDBJ whole genome shotgun (WGS) entry which is preliminary data.</text>
</comment>
<dbReference type="InterPro" id="IPR041577">
    <property type="entry name" value="RT_RNaseH_2"/>
</dbReference>
<feature type="compositionally biased region" description="Basic and acidic residues" evidence="1">
    <location>
        <begin position="48"/>
        <end position="58"/>
    </location>
</feature>
<accession>A0A4C1SUA1</accession>
<evidence type="ECO:0000256" key="1">
    <source>
        <dbReference type="SAM" id="MobiDB-lite"/>
    </source>
</evidence>
<evidence type="ECO:0000259" key="2">
    <source>
        <dbReference type="Pfam" id="PF17919"/>
    </source>
</evidence>
<gene>
    <name evidence="3" type="ORF">EVAR_67346_1</name>
</gene>
<dbReference type="SUPFAM" id="SSF56672">
    <property type="entry name" value="DNA/RNA polymerases"/>
    <property type="match status" value="1"/>
</dbReference>
<dbReference type="GO" id="GO:0071897">
    <property type="term" value="P:DNA biosynthetic process"/>
    <property type="evidence" value="ECO:0007669"/>
    <property type="project" value="UniProtKB-ARBA"/>
</dbReference>
<name>A0A4C1SUA1_EUMVA</name>
<dbReference type="AlphaFoldDB" id="A0A4C1SUA1"/>
<evidence type="ECO:0000313" key="4">
    <source>
        <dbReference type="Proteomes" id="UP000299102"/>
    </source>
</evidence>
<feature type="compositionally biased region" description="Basic and acidic residues" evidence="1">
    <location>
        <begin position="1"/>
        <end position="23"/>
    </location>
</feature>
<feature type="domain" description="Reverse transcriptase/retrotransposon-derived protein RNase H-like" evidence="2">
    <location>
        <begin position="69"/>
        <end position="121"/>
    </location>
</feature>
<dbReference type="EMBL" id="BGZK01003820">
    <property type="protein sequence ID" value="GBP04828.1"/>
    <property type="molecule type" value="Genomic_DNA"/>
</dbReference>
<dbReference type="InterPro" id="IPR043502">
    <property type="entry name" value="DNA/RNA_pol_sf"/>
</dbReference>
<proteinExistence type="predicted"/>
<dbReference type="Proteomes" id="UP000299102">
    <property type="component" value="Unassembled WGS sequence"/>
</dbReference>
<organism evidence="3 4">
    <name type="scientific">Eumeta variegata</name>
    <name type="common">Bagworm moth</name>
    <name type="synonym">Eumeta japonica</name>
    <dbReference type="NCBI Taxonomy" id="151549"/>
    <lineage>
        <taxon>Eukaryota</taxon>
        <taxon>Metazoa</taxon>
        <taxon>Ecdysozoa</taxon>
        <taxon>Arthropoda</taxon>
        <taxon>Hexapoda</taxon>
        <taxon>Insecta</taxon>
        <taxon>Pterygota</taxon>
        <taxon>Neoptera</taxon>
        <taxon>Endopterygota</taxon>
        <taxon>Lepidoptera</taxon>
        <taxon>Glossata</taxon>
        <taxon>Ditrysia</taxon>
        <taxon>Tineoidea</taxon>
        <taxon>Psychidae</taxon>
        <taxon>Oiketicinae</taxon>
        <taxon>Eumeta</taxon>
    </lineage>
</organism>
<keyword evidence="4" id="KW-1185">Reference proteome</keyword>